<organism evidence="2 3">
    <name type="scientific">Pedobacter kyungheensis</name>
    <dbReference type="NCBI Taxonomy" id="1069985"/>
    <lineage>
        <taxon>Bacteria</taxon>
        <taxon>Pseudomonadati</taxon>
        <taxon>Bacteroidota</taxon>
        <taxon>Sphingobacteriia</taxon>
        <taxon>Sphingobacteriales</taxon>
        <taxon>Sphingobacteriaceae</taxon>
        <taxon>Pedobacter</taxon>
    </lineage>
</organism>
<feature type="transmembrane region" description="Helical" evidence="1">
    <location>
        <begin position="45"/>
        <end position="62"/>
    </location>
</feature>
<gene>
    <name evidence="2" type="ORF">OC25_18045</name>
</gene>
<dbReference type="AlphaFoldDB" id="A0A0C1DE21"/>
<protein>
    <submittedName>
        <fullName evidence="2">Stationary phase survival protein SurE</fullName>
    </submittedName>
</protein>
<accession>A0A0C1DE21</accession>
<feature type="transmembrane region" description="Helical" evidence="1">
    <location>
        <begin position="69"/>
        <end position="87"/>
    </location>
</feature>
<keyword evidence="1" id="KW-1133">Transmembrane helix</keyword>
<dbReference type="RefSeq" id="WP_039478932.1">
    <property type="nucleotide sequence ID" value="NZ_JSYN01000022.1"/>
</dbReference>
<keyword evidence="1" id="KW-0812">Transmembrane</keyword>
<sequence length="90" mass="10175">MNEQLKKINNSVWAGLVIGLLLPAFLCSMAWYIIHHVASLAKADLLYIGGIAINAYTMQYFFKYNRENIGRGILAATFLCAFAFFAYKVF</sequence>
<comment type="caution">
    <text evidence="2">The sequence shown here is derived from an EMBL/GenBank/DDBJ whole genome shotgun (WGS) entry which is preliminary data.</text>
</comment>
<dbReference type="OrthoDB" id="797879at2"/>
<feature type="transmembrane region" description="Helical" evidence="1">
    <location>
        <begin position="12"/>
        <end position="33"/>
    </location>
</feature>
<dbReference type="EMBL" id="JSYN01000022">
    <property type="protein sequence ID" value="KIA92185.1"/>
    <property type="molecule type" value="Genomic_DNA"/>
</dbReference>
<name>A0A0C1DE21_9SPHI</name>
<reference evidence="2 3" key="1">
    <citation type="submission" date="2014-10" db="EMBL/GenBank/DDBJ databases">
        <title>Pedobacter Kyungheensis.</title>
        <authorList>
            <person name="Anderson B.M."/>
            <person name="Newman J.D."/>
        </authorList>
    </citation>
    <scope>NUCLEOTIDE SEQUENCE [LARGE SCALE GENOMIC DNA]</scope>
    <source>
        <strain evidence="2 3">KACC 16221</strain>
    </source>
</reference>
<keyword evidence="3" id="KW-1185">Reference proteome</keyword>
<keyword evidence="1" id="KW-0472">Membrane</keyword>
<proteinExistence type="predicted"/>
<evidence type="ECO:0000313" key="3">
    <source>
        <dbReference type="Proteomes" id="UP000031246"/>
    </source>
</evidence>
<dbReference type="Proteomes" id="UP000031246">
    <property type="component" value="Unassembled WGS sequence"/>
</dbReference>
<evidence type="ECO:0000313" key="2">
    <source>
        <dbReference type="EMBL" id="KIA92185.1"/>
    </source>
</evidence>
<evidence type="ECO:0000256" key="1">
    <source>
        <dbReference type="SAM" id="Phobius"/>
    </source>
</evidence>